<sequence>MYINKHMNNNMAMQIPKAFLFRRSVGVYRPLQRRSLVVVERVHEPPRFPEGTPRALMEKTTWEARLEKHQTYRILQEEDEEREVSVLLLTDIEGVGIKGSIVSLPEDLARQRVLLPRLGVYSNEDNRMKHKDILIDEEKTQLQSSDTAKKTHQLLSQTCLGVRMSGHNPWTLKPKHISAAFLLQGFVVPVESITIPKEIAGPNRESLEDNEFFVRININNLEEAFVRCVLKHTSIGMNNLTFPYGFQYKFREPIFEEDRKFLLSLPREPFTQKAKEMAEFEEEYIKYQEWYEQREKKMYRAGKEDALREQLQS</sequence>
<dbReference type="GO" id="GO:0005840">
    <property type="term" value="C:ribosome"/>
    <property type="evidence" value="ECO:0007669"/>
    <property type="project" value="UniProtKB-KW"/>
</dbReference>
<proteinExistence type="evidence at transcript level"/>
<feature type="domain" description="Ribosomal protein L9" evidence="1">
    <location>
        <begin position="85"/>
        <end position="127"/>
    </location>
</feature>
<name>C1BZZ8_CALCM</name>
<protein>
    <submittedName>
        <fullName evidence="2">39S ribosomal protein L9, mitochondrial</fullName>
    </submittedName>
</protein>
<evidence type="ECO:0000259" key="1">
    <source>
        <dbReference type="Pfam" id="PF01281"/>
    </source>
</evidence>
<keyword evidence="2" id="KW-0687">Ribonucleoprotein</keyword>
<dbReference type="Pfam" id="PF01281">
    <property type="entry name" value="Ribosomal_L9_N"/>
    <property type="match status" value="1"/>
</dbReference>
<dbReference type="InterPro" id="IPR020070">
    <property type="entry name" value="Ribosomal_bL9_N"/>
</dbReference>
<evidence type="ECO:0000313" key="2">
    <source>
        <dbReference type="EMBL" id="ACO14601.1"/>
    </source>
</evidence>
<dbReference type="AlphaFoldDB" id="C1BZZ8"/>
<keyword evidence="2" id="KW-0689">Ribosomal protein</keyword>
<organism evidence="2">
    <name type="scientific">Caligus clemensi</name>
    <name type="common">Sea louse</name>
    <dbReference type="NCBI Taxonomy" id="344056"/>
    <lineage>
        <taxon>Eukaryota</taxon>
        <taxon>Metazoa</taxon>
        <taxon>Ecdysozoa</taxon>
        <taxon>Arthropoda</taxon>
        <taxon>Crustacea</taxon>
        <taxon>Multicrustacea</taxon>
        <taxon>Hexanauplia</taxon>
        <taxon>Copepoda</taxon>
        <taxon>Siphonostomatoida</taxon>
        <taxon>Caligidae</taxon>
        <taxon>Caligus</taxon>
    </lineage>
</organism>
<reference evidence="2" key="1">
    <citation type="submission" date="2009-03" db="EMBL/GenBank/DDBJ databases">
        <title>Caligus clemensi ESTs and full-length cDNAs.</title>
        <authorList>
            <person name="Yasuike M."/>
            <person name="von Schalburg K."/>
            <person name="Cooper G."/>
            <person name="Leong J."/>
            <person name="Jones S.R.M."/>
            <person name="Koop B.F."/>
        </authorList>
    </citation>
    <scope>NUCLEOTIDE SEQUENCE</scope>
    <source>
        <tissue evidence="2">Whole</tissue>
    </source>
</reference>
<dbReference type="EMBL" id="BT080177">
    <property type="protein sequence ID" value="ACO14601.1"/>
    <property type="molecule type" value="mRNA"/>
</dbReference>
<gene>
    <name evidence="2" type="primary">RM09</name>
</gene>
<accession>C1BZZ8</accession>